<feature type="compositionally biased region" description="Basic residues" evidence="1">
    <location>
        <begin position="207"/>
        <end position="220"/>
    </location>
</feature>
<evidence type="ECO:0000313" key="3">
    <source>
        <dbReference type="Proteomes" id="UP000799767"/>
    </source>
</evidence>
<feature type="region of interest" description="Disordered" evidence="1">
    <location>
        <begin position="155"/>
        <end position="363"/>
    </location>
</feature>
<protein>
    <submittedName>
        <fullName evidence="2">Uncharacterized protein</fullName>
    </submittedName>
</protein>
<dbReference type="RefSeq" id="XP_033587990.1">
    <property type="nucleotide sequence ID" value="XM_033734216.1"/>
</dbReference>
<feature type="compositionally biased region" description="Basic residues" evidence="1">
    <location>
        <begin position="155"/>
        <end position="165"/>
    </location>
</feature>
<gene>
    <name evidence="2" type="ORF">BDY17DRAFT_301312</name>
</gene>
<keyword evidence="3" id="KW-1185">Reference proteome</keyword>
<feature type="compositionally biased region" description="Basic residues" evidence="1">
    <location>
        <begin position="290"/>
        <end position="302"/>
    </location>
</feature>
<dbReference type="AlphaFoldDB" id="A0A6A6PMU9"/>
<dbReference type="GeneID" id="54475218"/>
<proteinExistence type="predicted"/>
<dbReference type="EMBL" id="MU001638">
    <property type="protein sequence ID" value="KAF2481420.1"/>
    <property type="molecule type" value="Genomic_DNA"/>
</dbReference>
<dbReference type="Proteomes" id="UP000799767">
    <property type="component" value="Unassembled WGS sequence"/>
</dbReference>
<sequence>MGKNPGGLMGCEVGGQTRNIHRYSNLPCCFFCSLSCFSPSVSLSSDSLARRCSLPWCQLRIRNGSDFILGEPHCATGPRDLQPDRGLLAGERPTNDCFGCTCISRGQCCWRPAASNIKWREENRAIGAESESTAAETPCRIEGRGPLTHLHKSCHLKSNHQRPAPRTHSPAFTHPRPRRQRRHSATPRRRPARAGHLPRGPPSLAHLRARRRAHIIRRRTGGLLREPPHPTPESIQRHSRQQGPSTSVEEGIMVPRGHRKRQSTTSPSSANWPTAARSGPPAAATTTRVQKTRHREKRHLRPRLLPPGPQPLRREERHLGLQHRHRLRSRQFSSACFPDHRPATGVQRPQPKGPMSRPDHACARTPLQGLCHRHAEEPAHSADAAHAYRHYAMDQANA</sequence>
<organism evidence="2 3">
    <name type="scientific">Neohortaea acidophila</name>
    <dbReference type="NCBI Taxonomy" id="245834"/>
    <lineage>
        <taxon>Eukaryota</taxon>
        <taxon>Fungi</taxon>
        <taxon>Dikarya</taxon>
        <taxon>Ascomycota</taxon>
        <taxon>Pezizomycotina</taxon>
        <taxon>Dothideomycetes</taxon>
        <taxon>Dothideomycetidae</taxon>
        <taxon>Mycosphaerellales</taxon>
        <taxon>Teratosphaeriaceae</taxon>
        <taxon>Neohortaea</taxon>
    </lineage>
</organism>
<feature type="compositionally biased region" description="Basic residues" evidence="1">
    <location>
        <begin position="175"/>
        <end position="193"/>
    </location>
</feature>
<name>A0A6A6PMU9_9PEZI</name>
<evidence type="ECO:0000256" key="1">
    <source>
        <dbReference type="SAM" id="MobiDB-lite"/>
    </source>
</evidence>
<evidence type="ECO:0000313" key="2">
    <source>
        <dbReference type="EMBL" id="KAF2481420.1"/>
    </source>
</evidence>
<feature type="compositionally biased region" description="Basic residues" evidence="1">
    <location>
        <begin position="320"/>
        <end position="329"/>
    </location>
</feature>
<feature type="compositionally biased region" description="Polar residues" evidence="1">
    <location>
        <begin position="263"/>
        <end position="272"/>
    </location>
</feature>
<reference evidence="2" key="1">
    <citation type="journal article" date="2020" name="Stud. Mycol.">
        <title>101 Dothideomycetes genomes: a test case for predicting lifestyles and emergence of pathogens.</title>
        <authorList>
            <person name="Haridas S."/>
            <person name="Albert R."/>
            <person name="Binder M."/>
            <person name="Bloem J."/>
            <person name="Labutti K."/>
            <person name="Salamov A."/>
            <person name="Andreopoulos B."/>
            <person name="Baker S."/>
            <person name="Barry K."/>
            <person name="Bills G."/>
            <person name="Bluhm B."/>
            <person name="Cannon C."/>
            <person name="Castanera R."/>
            <person name="Culley D."/>
            <person name="Daum C."/>
            <person name="Ezra D."/>
            <person name="Gonzalez J."/>
            <person name="Henrissat B."/>
            <person name="Kuo A."/>
            <person name="Liang C."/>
            <person name="Lipzen A."/>
            <person name="Lutzoni F."/>
            <person name="Magnuson J."/>
            <person name="Mondo S."/>
            <person name="Nolan M."/>
            <person name="Ohm R."/>
            <person name="Pangilinan J."/>
            <person name="Park H.-J."/>
            <person name="Ramirez L."/>
            <person name="Alfaro M."/>
            <person name="Sun H."/>
            <person name="Tritt A."/>
            <person name="Yoshinaga Y."/>
            <person name="Zwiers L.-H."/>
            <person name="Turgeon B."/>
            <person name="Goodwin S."/>
            <person name="Spatafora J."/>
            <person name="Crous P."/>
            <person name="Grigoriev I."/>
        </authorList>
    </citation>
    <scope>NUCLEOTIDE SEQUENCE</scope>
    <source>
        <strain evidence="2">CBS 113389</strain>
    </source>
</reference>
<accession>A0A6A6PMU9</accession>